<evidence type="ECO:0000256" key="1">
    <source>
        <dbReference type="SAM" id="MobiDB-lite"/>
    </source>
</evidence>
<evidence type="ECO:0000256" key="2">
    <source>
        <dbReference type="SAM" id="Phobius"/>
    </source>
</evidence>
<dbReference type="OrthoDB" id="3265734at2759"/>
<sequence length="350" mass="36323">MSNRIEEDIDDQDPRVRLVGEWSRLTGFGNAYDQTASFATSPGATIVLNFNASSTGTWVNVYGFLLPGSPPPISTYSVDGSPIITFVSDGVTKETDNVQYYSSSLFTGGVHQLIVNVTQCSNESPFYVDYFKVLSFPSSSSSVAPATSSSSASVSTNAAATTQATAASGKSTNVGAIAGGVIGGVAILVATVAAVFFFCRRNKTRSPILAATRPFSREFKGITPYFVPTEAPLLPSGPAQDSGSSIHFQAISHASAPSSSGDYGNTPMPGPSETVPSATSRRSVIQSSPNQPISKAAQAGLLSVPRPLVFHADAGVSLDRSTDGAPSHTVSIHSVNPDNILDAPPSYSAD</sequence>
<feature type="transmembrane region" description="Helical" evidence="2">
    <location>
        <begin position="176"/>
        <end position="199"/>
    </location>
</feature>
<evidence type="ECO:0000313" key="3">
    <source>
        <dbReference type="EMBL" id="EMD40960.1"/>
    </source>
</evidence>
<gene>
    <name evidence="3" type="ORF">CERSUDRAFT_91713</name>
</gene>
<reference evidence="3 4" key="1">
    <citation type="journal article" date="2012" name="Proc. Natl. Acad. Sci. U.S.A.">
        <title>Comparative genomics of Ceriporiopsis subvermispora and Phanerochaete chrysosporium provide insight into selective ligninolysis.</title>
        <authorList>
            <person name="Fernandez-Fueyo E."/>
            <person name="Ruiz-Duenas F.J."/>
            <person name="Ferreira P."/>
            <person name="Floudas D."/>
            <person name="Hibbett D.S."/>
            <person name="Canessa P."/>
            <person name="Larrondo L.F."/>
            <person name="James T.Y."/>
            <person name="Seelenfreund D."/>
            <person name="Lobos S."/>
            <person name="Polanco R."/>
            <person name="Tello M."/>
            <person name="Honda Y."/>
            <person name="Watanabe T."/>
            <person name="Watanabe T."/>
            <person name="Ryu J.S."/>
            <person name="Kubicek C.P."/>
            <person name="Schmoll M."/>
            <person name="Gaskell J."/>
            <person name="Hammel K.E."/>
            <person name="St John F.J."/>
            <person name="Vanden Wymelenberg A."/>
            <person name="Sabat G."/>
            <person name="Splinter BonDurant S."/>
            <person name="Syed K."/>
            <person name="Yadav J.S."/>
            <person name="Doddapaneni H."/>
            <person name="Subramanian V."/>
            <person name="Lavin J.L."/>
            <person name="Oguiza J.A."/>
            <person name="Perez G."/>
            <person name="Pisabarro A.G."/>
            <person name="Ramirez L."/>
            <person name="Santoyo F."/>
            <person name="Master E."/>
            <person name="Coutinho P.M."/>
            <person name="Henrissat B."/>
            <person name="Lombard V."/>
            <person name="Magnuson J.K."/>
            <person name="Kuees U."/>
            <person name="Hori C."/>
            <person name="Igarashi K."/>
            <person name="Samejima M."/>
            <person name="Held B.W."/>
            <person name="Barry K.W."/>
            <person name="LaButti K.M."/>
            <person name="Lapidus A."/>
            <person name="Lindquist E.A."/>
            <person name="Lucas S.M."/>
            <person name="Riley R."/>
            <person name="Salamov A.A."/>
            <person name="Hoffmeister D."/>
            <person name="Schwenk D."/>
            <person name="Hadar Y."/>
            <person name="Yarden O."/>
            <person name="de Vries R.P."/>
            <person name="Wiebenga A."/>
            <person name="Stenlid J."/>
            <person name="Eastwood D."/>
            <person name="Grigoriev I.V."/>
            <person name="Berka R.M."/>
            <person name="Blanchette R.A."/>
            <person name="Kersten P."/>
            <person name="Martinez A.T."/>
            <person name="Vicuna R."/>
            <person name="Cullen D."/>
        </authorList>
    </citation>
    <scope>NUCLEOTIDE SEQUENCE [LARGE SCALE GENOMIC DNA]</scope>
    <source>
        <strain evidence="3 4">B</strain>
    </source>
</reference>
<accession>M2R985</accession>
<dbReference type="STRING" id="914234.M2R985"/>
<proteinExistence type="predicted"/>
<feature type="region of interest" description="Disordered" evidence="1">
    <location>
        <begin position="317"/>
        <end position="350"/>
    </location>
</feature>
<protein>
    <recommendedName>
        <fullName evidence="5">Mid2 domain-containing protein</fullName>
    </recommendedName>
</protein>
<dbReference type="EMBL" id="KB445792">
    <property type="protein sequence ID" value="EMD40960.1"/>
    <property type="molecule type" value="Genomic_DNA"/>
</dbReference>
<dbReference type="AlphaFoldDB" id="M2R985"/>
<dbReference type="Proteomes" id="UP000016930">
    <property type="component" value="Unassembled WGS sequence"/>
</dbReference>
<dbReference type="Gene3D" id="2.60.120.260">
    <property type="entry name" value="Galactose-binding domain-like"/>
    <property type="match status" value="1"/>
</dbReference>
<feature type="compositionally biased region" description="Polar residues" evidence="1">
    <location>
        <begin position="274"/>
        <end position="290"/>
    </location>
</feature>
<feature type="compositionally biased region" description="Polar residues" evidence="1">
    <location>
        <begin position="328"/>
        <end position="337"/>
    </location>
</feature>
<organism evidence="3 4">
    <name type="scientific">Ceriporiopsis subvermispora (strain B)</name>
    <name type="common">White-rot fungus</name>
    <name type="synonym">Gelatoporia subvermispora</name>
    <dbReference type="NCBI Taxonomy" id="914234"/>
    <lineage>
        <taxon>Eukaryota</taxon>
        <taxon>Fungi</taxon>
        <taxon>Dikarya</taxon>
        <taxon>Basidiomycota</taxon>
        <taxon>Agaricomycotina</taxon>
        <taxon>Agaricomycetes</taxon>
        <taxon>Polyporales</taxon>
        <taxon>Gelatoporiaceae</taxon>
        <taxon>Gelatoporia</taxon>
    </lineage>
</organism>
<keyword evidence="2" id="KW-0472">Membrane</keyword>
<name>M2R985_CERS8</name>
<keyword evidence="2" id="KW-1133">Transmembrane helix</keyword>
<feature type="region of interest" description="Disordered" evidence="1">
    <location>
        <begin position="254"/>
        <end position="290"/>
    </location>
</feature>
<keyword evidence="4" id="KW-1185">Reference proteome</keyword>
<keyword evidence="2" id="KW-0812">Transmembrane</keyword>
<evidence type="ECO:0000313" key="4">
    <source>
        <dbReference type="Proteomes" id="UP000016930"/>
    </source>
</evidence>
<dbReference type="HOGENOM" id="CLU_063909_0_0_1"/>
<evidence type="ECO:0008006" key="5">
    <source>
        <dbReference type="Google" id="ProtNLM"/>
    </source>
</evidence>